<name>A0A0C2ZHX9_9AGAM</name>
<evidence type="ECO:0000313" key="1">
    <source>
        <dbReference type="EMBL" id="KIM61238.1"/>
    </source>
</evidence>
<dbReference type="OrthoDB" id="4062651at2759"/>
<protein>
    <recommendedName>
        <fullName evidence="3">Serine-threonine/tyrosine-protein kinase catalytic domain-containing protein</fullName>
    </recommendedName>
</protein>
<evidence type="ECO:0000313" key="2">
    <source>
        <dbReference type="Proteomes" id="UP000053989"/>
    </source>
</evidence>
<evidence type="ECO:0008006" key="3">
    <source>
        <dbReference type="Google" id="ProtNLM"/>
    </source>
</evidence>
<organism evidence="1 2">
    <name type="scientific">Scleroderma citrinum Foug A</name>
    <dbReference type="NCBI Taxonomy" id="1036808"/>
    <lineage>
        <taxon>Eukaryota</taxon>
        <taxon>Fungi</taxon>
        <taxon>Dikarya</taxon>
        <taxon>Basidiomycota</taxon>
        <taxon>Agaricomycotina</taxon>
        <taxon>Agaricomycetes</taxon>
        <taxon>Agaricomycetidae</taxon>
        <taxon>Boletales</taxon>
        <taxon>Sclerodermatineae</taxon>
        <taxon>Sclerodermataceae</taxon>
        <taxon>Scleroderma</taxon>
    </lineage>
</organism>
<reference evidence="1 2" key="1">
    <citation type="submission" date="2014-04" db="EMBL/GenBank/DDBJ databases">
        <authorList>
            <consortium name="DOE Joint Genome Institute"/>
            <person name="Kuo A."/>
            <person name="Kohler A."/>
            <person name="Nagy L.G."/>
            <person name="Floudas D."/>
            <person name="Copeland A."/>
            <person name="Barry K.W."/>
            <person name="Cichocki N."/>
            <person name="Veneault-Fourrey C."/>
            <person name="LaButti K."/>
            <person name="Lindquist E.A."/>
            <person name="Lipzen A."/>
            <person name="Lundell T."/>
            <person name="Morin E."/>
            <person name="Murat C."/>
            <person name="Sun H."/>
            <person name="Tunlid A."/>
            <person name="Henrissat B."/>
            <person name="Grigoriev I.V."/>
            <person name="Hibbett D.S."/>
            <person name="Martin F."/>
            <person name="Nordberg H.P."/>
            <person name="Cantor M.N."/>
            <person name="Hua S.X."/>
        </authorList>
    </citation>
    <scope>NUCLEOTIDE SEQUENCE [LARGE SCALE GENOMIC DNA]</scope>
    <source>
        <strain evidence="1 2">Foug A</strain>
    </source>
</reference>
<reference evidence="2" key="2">
    <citation type="submission" date="2015-01" db="EMBL/GenBank/DDBJ databases">
        <title>Evolutionary Origins and Diversification of the Mycorrhizal Mutualists.</title>
        <authorList>
            <consortium name="DOE Joint Genome Institute"/>
            <consortium name="Mycorrhizal Genomics Consortium"/>
            <person name="Kohler A."/>
            <person name="Kuo A."/>
            <person name="Nagy L.G."/>
            <person name="Floudas D."/>
            <person name="Copeland A."/>
            <person name="Barry K.W."/>
            <person name="Cichocki N."/>
            <person name="Veneault-Fourrey C."/>
            <person name="LaButti K."/>
            <person name="Lindquist E.A."/>
            <person name="Lipzen A."/>
            <person name="Lundell T."/>
            <person name="Morin E."/>
            <person name="Murat C."/>
            <person name="Riley R."/>
            <person name="Ohm R."/>
            <person name="Sun H."/>
            <person name="Tunlid A."/>
            <person name="Henrissat B."/>
            <person name="Grigoriev I.V."/>
            <person name="Hibbett D.S."/>
            <person name="Martin F."/>
        </authorList>
    </citation>
    <scope>NUCLEOTIDE SEQUENCE [LARGE SCALE GENOMIC DNA]</scope>
    <source>
        <strain evidence="2">Foug A</strain>
    </source>
</reference>
<accession>A0A0C2ZHX9</accession>
<dbReference type="InParanoid" id="A0A0C2ZHX9"/>
<dbReference type="SUPFAM" id="SSF56112">
    <property type="entry name" value="Protein kinase-like (PK-like)"/>
    <property type="match status" value="1"/>
</dbReference>
<dbReference type="HOGENOM" id="CLU_2279159_0_0_1"/>
<gene>
    <name evidence="1" type="ORF">SCLCIDRAFT_911669</name>
</gene>
<dbReference type="Gene3D" id="1.10.510.10">
    <property type="entry name" value="Transferase(Phosphotransferase) domain 1"/>
    <property type="match status" value="1"/>
</dbReference>
<sequence>MIQIVVHITQGPLPTQPAHMADDWWDLCTACWERQPACRPTMSTLVEQIKEVGVLIFCCGERTRLGLSMMPASEDHGRGQQRFRDEIYTDRHMIRSYIIVIR</sequence>
<dbReference type="EMBL" id="KN822054">
    <property type="protein sequence ID" value="KIM61238.1"/>
    <property type="molecule type" value="Genomic_DNA"/>
</dbReference>
<proteinExistence type="predicted"/>
<dbReference type="AlphaFoldDB" id="A0A0C2ZHX9"/>
<dbReference type="Proteomes" id="UP000053989">
    <property type="component" value="Unassembled WGS sequence"/>
</dbReference>
<dbReference type="InterPro" id="IPR011009">
    <property type="entry name" value="Kinase-like_dom_sf"/>
</dbReference>
<keyword evidence="2" id="KW-1185">Reference proteome</keyword>